<reference evidence="8" key="1">
    <citation type="submission" date="2022-11" db="UniProtKB">
        <authorList>
            <consortium name="WormBaseParasite"/>
        </authorList>
    </citation>
    <scope>IDENTIFICATION</scope>
</reference>
<dbReference type="InterPro" id="IPR019424">
    <property type="entry name" value="7TM_GPCR_Srsx"/>
</dbReference>
<evidence type="ECO:0000259" key="6">
    <source>
        <dbReference type="PROSITE" id="PS50262"/>
    </source>
</evidence>
<keyword evidence="2 5" id="KW-0812">Transmembrane</keyword>
<name>A0A914KJA6_MELIC</name>
<dbReference type="PANTHER" id="PTHR23360:SF5">
    <property type="entry name" value="G-PROTEIN COUPLED RECEPTORS FAMILY 1 PROFILE DOMAIN-CONTAINING PROTEIN"/>
    <property type="match status" value="1"/>
</dbReference>
<dbReference type="AlphaFoldDB" id="A0A914KJA6"/>
<sequence>MSLNNNFIIENIQDNKNISDDTKLFYLLSTEQGPKFALILPSVLLTLIAIIGIPLNAGIIYVSVRYRNKLNSTANFLIALNAFFDLLQLTHPFPFFFVAISSTNFIGTFLSMRLLIPALFGIQCSLTCIAFTAIDRLIAVVIPIKYNQVCNLMERVKV</sequence>
<comment type="subcellular location">
    <subcellularLocation>
        <location evidence="1">Membrane</location>
    </subcellularLocation>
</comment>
<protein>
    <submittedName>
        <fullName evidence="8">G-protein coupled receptors family 1 profile domain-containing protein</fullName>
    </submittedName>
</protein>
<organism evidence="7 8">
    <name type="scientific">Meloidogyne incognita</name>
    <name type="common">Southern root-knot nematode worm</name>
    <name type="synonym">Oxyuris incognita</name>
    <dbReference type="NCBI Taxonomy" id="6306"/>
    <lineage>
        <taxon>Eukaryota</taxon>
        <taxon>Metazoa</taxon>
        <taxon>Ecdysozoa</taxon>
        <taxon>Nematoda</taxon>
        <taxon>Chromadorea</taxon>
        <taxon>Rhabditida</taxon>
        <taxon>Tylenchina</taxon>
        <taxon>Tylenchomorpha</taxon>
        <taxon>Tylenchoidea</taxon>
        <taxon>Meloidogynidae</taxon>
        <taxon>Meloidogyninae</taxon>
        <taxon>Meloidogyne</taxon>
        <taxon>Meloidogyne incognita group</taxon>
    </lineage>
</organism>
<keyword evidence="7" id="KW-1185">Reference proteome</keyword>
<keyword evidence="3 5" id="KW-1133">Transmembrane helix</keyword>
<feature type="domain" description="G-protein coupled receptors family 1 profile" evidence="6">
    <location>
        <begin position="55"/>
        <end position="158"/>
    </location>
</feature>
<feature type="transmembrane region" description="Helical" evidence="5">
    <location>
        <begin position="36"/>
        <end position="64"/>
    </location>
</feature>
<dbReference type="GO" id="GO:0016020">
    <property type="term" value="C:membrane"/>
    <property type="evidence" value="ECO:0007669"/>
    <property type="project" value="UniProtKB-SubCell"/>
</dbReference>
<evidence type="ECO:0000256" key="3">
    <source>
        <dbReference type="ARBA" id="ARBA00022989"/>
    </source>
</evidence>
<dbReference type="PROSITE" id="PS50262">
    <property type="entry name" value="G_PROTEIN_RECEP_F1_2"/>
    <property type="match status" value="1"/>
</dbReference>
<proteinExistence type="predicted"/>
<keyword evidence="4 5" id="KW-0472">Membrane</keyword>
<dbReference type="SUPFAM" id="SSF81321">
    <property type="entry name" value="Family A G protein-coupled receptor-like"/>
    <property type="match status" value="1"/>
</dbReference>
<feature type="transmembrane region" description="Helical" evidence="5">
    <location>
        <begin position="114"/>
        <end position="134"/>
    </location>
</feature>
<evidence type="ECO:0000256" key="4">
    <source>
        <dbReference type="ARBA" id="ARBA00023136"/>
    </source>
</evidence>
<dbReference type="Pfam" id="PF10320">
    <property type="entry name" value="7TM_GPCR_Srsx"/>
    <property type="match status" value="1"/>
</dbReference>
<dbReference type="Gene3D" id="1.20.1070.10">
    <property type="entry name" value="Rhodopsin 7-helix transmembrane proteins"/>
    <property type="match status" value="1"/>
</dbReference>
<dbReference type="WBParaSite" id="Minc3s00012g00795">
    <property type="protein sequence ID" value="Minc3s00012g00795"/>
    <property type="gene ID" value="Minc3s00012g00795"/>
</dbReference>
<evidence type="ECO:0000256" key="2">
    <source>
        <dbReference type="ARBA" id="ARBA00022692"/>
    </source>
</evidence>
<accession>A0A914KJA6</accession>
<dbReference type="InterPro" id="IPR017452">
    <property type="entry name" value="GPCR_Rhodpsn_7TM"/>
</dbReference>
<evidence type="ECO:0000256" key="1">
    <source>
        <dbReference type="ARBA" id="ARBA00004370"/>
    </source>
</evidence>
<evidence type="ECO:0000313" key="7">
    <source>
        <dbReference type="Proteomes" id="UP000887563"/>
    </source>
</evidence>
<dbReference type="PANTHER" id="PTHR23360">
    <property type="entry name" value="G-PROTEIN COUPLED RECEPTORS FAMILY 1 PROFILE DOMAIN-CONTAINING PROTEIN-RELATED"/>
    <property type="match status" value="1"/>
</dbReference>
<dbReference type="InterPro" id="IPR047130">
    <property type="entry name" value="7TM_GPCR_Srsx_nematod"/>
</dbReference>
<dbReference type="Proteomes" id="UP000887563">
    <property type="component" value="Unplaced"/>
</dbReference>
<evidence type="ECO:0000313" key="8">
    <source>
        <dbReference type="WBParaSite" id="Minc3s00012g00795"/>
    </source>
</evidence>
<evidence type="ECO:0000256" key="5">
    <source>
        <dbReference type="SAM" id="Phobius"/>
    </source>
</evidence>
<feature type="transmembrane region" description="Helical" evidence="5">
    <location>
        <begin position="76"/>
        <end position="102"/>
    </location>
</feature>